<feature type="compositionally biased region" description="Low complexity" evidence="1">
    <location>
        <begin position="879"/>
        <end position="889"/>
    </location>
</feature>
<feature type="compositionally biased region" description="Low complexity" evidence="1">
    <location>
        <begin position="970"/>
        <end position="979"/>
    </location>
</feature>
<protein>
    <submittedName>
        <fullName evidence="2">Uncharacterized protein</fullName>
    </submittedName>
</protein>
<feature type="region of interest" description="Disordered" evidence="1">
    <location>
        <begin position="243"/>
        <end position="834"/>
    </location>
</feature>
<accession>L8G4C4</accession>
<dbReference type="InParanoid" id="L8G4C4"/>
<keyword evidence="3" id="KW-1185">Reference proteome</keyword>
<feature type="region of interest" description="Disordered" evidence="1">
    <location>
        <begin position="862"/>
        <end position="1003"/>
    </location>
</feature>
<evidence type="ECO:0000313" key="2">
    <source>
        <dbReference type="EMBL" id="ELR06831.1"/>
    </source>
</evidence>
<gene>
    <name evidence="2" type="ORF">GMDG_08122</name>
</gene>
<feature type="compositionally biased region" description="Polar residues" evidence="1">
    <location>
        <begin position="704"/>
        <end position="723"/>
    </location>
</feature>
<feature type="compositionally biased region" description="Basic and acidic residues" evidence="1">
    <location>
        <begin position="390"/>
        <end position="409"/>
    </location>
</feature>
<organism evidence="2 3">
    <name type="scientific">Pseudogymnoascus destructans (strain ATCC MYA-4855 / 20631-21)</name>
    <name type="common">Bat white-nose syndrome fungus</name>
    <name type="synonym">Geomyces destructans</name>
    <dbReference type="NCBI Taxonomy" id="658429"/>
    <lineage>
        <taxon>Eukaryota</taxon>
        <taxon>Fungi</taxon>
        <taxon>Dikarya</taxon>
        <taxon>Ascomycota</taxon>
        <taxon>Pezizomycotina</taxon>
        <taxon>Leotiomycetes</taxon>
        <taxon>Thelebolales</taxon>
        <taxon>Thelebolaceae</taxon>
        <taxon>Pseudogymnoascus</taxon>
    </lineage>
</organism>
<feature type="compositionally biased region" description="Polar residues" evidence="1">
    <location>
        <begin position="372"/>
        <end position="382"/>
    </location>
</feature>
<reference evidence="3" key="1">
    <citation type="submission" date="2010-09" db="EMBL/GenBank/DDBJ databases">
        <title>The genome sequence of Geomyces destructans 20631-21.</title>
        <authorList>
            <consortium name="The Broad Institute Genome Sequencing Platform"/>
            <person name="Cuomo C.A."/>
            <person name="Blehert D.S."/>
            <person name="Lorch J.M."/>
            <person name="Young S.K."/>
            <person name="Zeng Q."/>
            <person name="Gargeya S."/>
            <person name="Fitzgerald M."/>
            <person name="Haas B."/>
            <person name="Abouelleil A."/>
            <person name="Alvarado L."/>
            <person name="Arachchi H.M."/>
            <person name="Berlin A."/>
            <person name="Brown A."/>
            <person name="Chapman S.B."/>
            <person name="Chen Z."/>
            <person name="Dunbar C."/>
            <person name="Freedman E."/>
            <person name="Gearin G."/>
            <person name="Gellesch M."/>
            <person name="Goldberg J."/>
            <person name="Griggs A."/>
            <person name="Gujja S."/>
            <person name="Heiman D."/>
            <person name="Howarth C."/>
            <person name="Larson L."/>
            <person name="Lui A."/>
            <person name="MacDonald P.J.P."/>
            <person name="Montmayeur A."/>
            <person name="Murphy C."/>
            <person name="Neiman D."/>
            <person name="Pearson M."/>
            <person name="Priest M."/>
            <person name="Roberts A."/>
            <person name="Saif S."/>
            <person name="Shea T."/>
            <person name="Shenoy N."/>
            <person name="Sisk P."/>
            <person name="Stolte C."/>
            <person name="Sykes S."/>
            <person name="Wortman J."/>
            <person name="Nusbaum C."/>
            <person name="Birren B."/>
        </authorList>
    </citation>
    <scope>NUCLEOTIDE SEQUENCE [LARGE SCALE GENOMIC DNA]</scope>
    <source>
        <strain evidence="3">ATCC MYA-4855 / 20631-21</strain>
    </source>
</reference>
<proteinExistence type="predicted"/>
<feature type="region of interest" description="Disordered" evidence="1">
    <location>
        <begin position="54"/>
        <end position="84"/>
    </location>
</feature>
<dbReference type="STRING" id="658429.L8G4C4"/>
<feature type="compositionally biased region" description="Basic residues" evidence="1">
    <location>
        <begin position="491"/>
        <end position="501"/>
    </location>
</feature>
<feature type="compositionally biased region" description="Basic and acidic residues" evidence="1">
    <location>
        <begin position="513"/>
        <end position="536"/>
    </location>
</feature>
<dbReference type="EMBL" id="GL573469">
    <property type="protein sequence ID" value="ELR06831.1"/>
    <property type="molecule type" value="Genomic_DNA"/>
</dbReference>
<dbReference type="AlphaFoldDB" id="L8G4C4"/>
<feature type="compositionally biased region" description="Basic and acidic residues" evidence="1">
    <location>
        <begin position="432"/>
        <end position="444"/>
    </location>
</feature>
<feature type="compositionally biased region" description="Basic and acidic residues" evidence="1">
    <location>
        <begin position="763"/>
        <end position="776"/>
    </location>
</feature>
<dbReference type="VEuPathDB" id="FungiDB:GMDG_08122"/>
<evidence type="ECO:0000256" key="1">
    <source>
        <dbReference type="SAM" id="MobiDB-lite"/>
    </source>
</evidence>
<feature type="compositionally biased region" description="Polar residues" evidence="1">
    <location>
        <begin position="456"/>
        <end position="471"/>
    </location>
</feature>
<evidence type="ECO:0000313" key="3">
    <source>
        <dbReference type="Proteomes" id="UP000011064"/>
    </source>
</evidence>
<dbReference type="HOGENOM" id="CLU_266485_0_0_1"/>
<sequence length="1073" mass="117416">MSLFLASYHGPRGNYSMDATVAEAQASMTCPNCHAGYDAADLQQYRDHVESCVRPGLAESDDESAASQLSSPPASVGGEDSRLPPAYSLTEVEIYPERRELDEDEEPLPEFRLAKITDVEVFGDNLADCENLPIDEHYRRILNAQKALVEYQDEWLELEKCVKAYRLPNMISIEEDLERERGRGRGVPKEVAKPAQKVINPRALPVRNDDPEKWFYTDDFQLMQDRLEASVYGYIVKEGTKDIGRQDPISQRPRRLGQNQRDLRARAPAQKVPAGEAPEESGEENAPLNLVNEALMIEGGRGKREKKPSTRVASESRASSPPAAPRGRPPRKNAKTRLQEIEADPTAGETMVSTEKWVDNVGDADSRRGSSPAVSTGPSTDWSSDEEIPDREYGTKRRRLDTSDFESAKNAKKAKTVAVDASVNSSAADADAIAKEKSIKRSEGAKMGWAKRKAELQQQRESSTRATSQENNEGDDGQLKNNKIEGDRPKPYPRKYAKKSKKEPVYTTLPDGTIKKEKSAATINMERRWAKKREAEALGLEPPKIGRYKKSELAAMKASQDGQATGSPDDRSEPKLAPKKRKVSADDQPAGDMRTDQGESAQASENAAAKRRKKDADENIAAQGSTAGTEAYAANDFYGAKPSSSRKVKKAPADTSMHTPGAVHTFHNNQYEGLGHVHQWSPPSQRAQKPTARHVAGKGKKEIPQTSVSGASSHDNGSFTTPASAGEPAEKESGSGSSGRPKRNRHPPNKYQVELDETPSSAHHVDNKMHTPHESMNRNILPQGAPFIAYETPDASPRRSSTLKHKRGGRSNVEVEYSAASTPHGETPTHTAPMDPDAIAAAKAKEAARAAKSEKMKAITKARWASGEMEAVMARKKANNAAKRAAEAALPPSSGSKPKKGADTAPAKAPKDSKRRQTHGGAAEKPRPPPLGKPPYTTGRKMSEYEQFLALTSPSATGSPLPPRGRRPAALRASQSLALRDTDDESQTEDTEQREEEEEPEMDALDRQFAMEFDGTDPGELDAQRRKMTSEYEQYLALADPNSTFMLGKRARRAAGGLKEAMEIEKGEESSDV</sequence>
<feature type="compositionally biased region" description="Acidic residues" evidence="1">
    <location>
        <begin position="982"/>
        <end position="1003"/>
    </location>
</feature>
<dbReference type="OrthoDB" id="3538351at2759"/>
<name>L8G4C4_PSED2</name>
<feature type="compositionally biased region" description="Low complexity" evidence="1">
    <location>
        <begin position="65"/>
        <end position="75"/>
    </location>
</feature>
<feature type="compositionally biased region" description="Low complexity" evidence="1">
    <location>
        <begin position="416"/>
        <end position="431"/>
    </location>
</feature>
<dbReference type="Proteomes" id="UP000011064">
    <property type="component" value="Unassembled WGS sequence"/>
</dbReference>